<feature type="transmembrane region" description="Helical" evidence="1">
    <location>
        <begin position="95"/>
        <end position="117"/>
    </location>
</feature>
<proteinExistence type="predicted"/>
<feature type="transmembrane region" description="Helical" evidence="1">
    <location>
        <begin position="234"/>
        <end position="260"/>
    </location>
</feature>
<organism evidence="2 3">
    <name type="scientific">Chaetoceros tenuissimus</name>
    <dbReference type="NCBI Taxonomy" id="426638"/>
    <lineage>
        <taxon>Eukaryota</taxon>
        <taxon>Sar</taxon>
        <taxon>Stramenopiles</taxon>
        <taxon>Ochrophyta</taxon>
        <taxon>Bacillariophyta</taxon>
        <taxon>Coscinodiscophyceae</taxon>
        <taxon>Chaetocerotophycidae</taxon>
        <taxon>Chaetocerotales</taxon>
        <taxon>Chaetocerotaceae</taxon>
        <taxon>Chaetoceros</taxon>
    </lineage>
</organism>
<name>A0AAD3HEY2_9STRA</name>
<feature type="transmembrane region" description="Helical" evidence="1">
    <location>
        <begin position="280"/>
        <end position="298"/>
    </location>
</feature>
<feature type="transmembrane region" description="Helical" evidence="1">
    <location>
        <begin position="168"/>
        <end position="188"/>
    </location>
</feature>
<dbReference type="Proteomes" id="UP001054902">
    <property type="component" value="Unassembled WGS sequence"/>
</dbReference>
<dbReference type="EMBL" id="BLLK01000074">
    <property type="protein sequence ID" value="GFH61412.1"/>
    <property type="molecule type" value="Genomic_DNA"/>
</dbReference>
<evidence type="ECO:0000256" key="1">
    <source>
        <dbReference type="SAM" id="Phobius"/>
    </source>
</evidence>
<sequence length="322" mass="36582">MCRVEVPAIVNREEMKNHPESLASPVSTISQVSSEKGSKDFFASKAPTMKHVLLPIIAAALHMHVFYHALVTMLFTSLSHTTKTPSSVLYQNSFLLERAVFMAYTFDLISCYIFHVIPFSRCDKAKDIASHHLPILLALVPLGVTLWSESFQSWDPLLQNILNYHTDFGILRLGALIGLSRSVGWGYISSLNEVIMCLQRAEMSLQGCTKFRNEFLEGMKFRVFTSRPCVGLELYFKCGIFCMFGCFGFQACCSLDKVAYYYLIETGSSSVFKSMISSPMFIRAIIYRLFVLIMYPSMGLRTIKKIKQFHANTAEIRRKKMN</sequence>
<keyword evidence="1" id="KW-0812">Transmembrane</keyword>
<keyword evidence="1" id="KW-1133">Transmembrane helix</keyword>
<feature type="transmembrane region" description="Helical" evidence="1">
    <location>
        <begin position="52"/>
        <end position="75"/>
    </location>
</feature>
<dbReference type="AlphaFoldDB" id="A0AAD3HEY2"/>
<protein>
    <submittedName>
        <fullName evidence="2">Uncharacterized protein</fullName>
    </submittedName>
</protein>
<evidence type="ECO:0000313" key="2">
    <source>
        <dbReference type="EMBL" id="GFH61412.1"/>
    </source>
</evidence>
<keyword evidence="1" id="KW-0472">Membrane</keyword>
<accession>A0AAD3HEY2</accession>
<reference evidence="2 3" key="1">
    <citation type="journal article" date="2021" name="Sci. Rep.">
        <title>The genome of the diatom Chaetoceros tenuissimus carries an ancient integrated fragment of an extant virus.</title>
        <authorList>
            <person name="Hongo Y."/>
            <person name="Kimura K."/>
            <person name="Takaki Y."/>
            <person name="Yoshida Y."/>
            <person name="Baba S."/>
            <person name="Kobayashi G."/>
            <person name="Nagasaki K."/>
            <person name="Hano T."/>
            <person name="Tomaru Y."/>
        </authorList>
    </citation>
    <scope>NUCLEOTIDE SEQUENCE [LARGE SCALE GENOMIC DNA]</scope>
    <source>
        <strain evidence="2 3">NIES-3715</strain>
    </source>
</reference>
<evidence type="ECO:0000313" key="3">
    <source>
        <dbReference type="Proteomes" id="UP001054902"/>
    </source>
</evidence>
<comment type="caution">
    <text evidence="2">The sequence shown here is derived from an EMBL/GenBank/DDBJ whole genome shotgun (WGS) entry which is preliminary data.</text>
</comment>
<gene>
    <name evidence="2" type="ORF">CTEN210_17888</name>
</gene>
<feature type="transmembrane region" description="Helical" evidence="1">
    <location>
        <begin position="129"/>
        <end position="148"/>
    </location>
</feature>
<keyword evidence="3" id="KW-1185">Reference proteome</keyword>